<reference evidence="6 7" key="1">
    <citation type="submission" date="2018-05" db="EMBL/GenBank/DDBJ databases">
        <title>A metagenomic window into the 2 km-deep terrestrial subsurface aquifer revealed taxonomically and functionally diverse microbial community comprising novel uncultured bacterial lineages.</title>
        <authorList>
            <person name="Kadnikov V.V."/>
            <person name="Mardanov A.V."/>
            <person name="Beletsky A.V."/>
            <person name="Banks D."/>
            <person name="Pimenov N.V."/>
            <person name="Frank Y.A."/>
            <person name="Karnachuk O.V."/>
            <person name="Ravin N.V."/>
        </authorList>
    </citation>
    <scope>NUCLEOTIDE SEQUENCE [LARGE SCALE GENOMIC DNA]</scope>
    <source>
        <strain evidence="6">BY5</strain>
    </source>
</reference>
<evidence type="ECO:0000256" key="3">
    <source>
        <dbReference type="ARBA" id="ARBA00022722"/>
    </source>
</evidence>
<dbReference type="EMBL" id="QOQW01000026">
    <property type="protein sequence ID" value="RCK78190.1"/>
    <property type="molecule type" value="Genomic_DNA"/>
</dbReference>
<keyword evidence="4" id="KW-0547">Nucleotide-binding</keyword>
<dbReference type="GO" id="GO:0110001">
    <property type="term" value="C:toxin-antitoxin complex"/>
    <property type="evidence" value="ECO:0007669"/>
    <property type="project" value="InterPro"/>
</dbReference>
<dbReference type="AlphaFoldDB" id="A0A367ZJI1"/>
<evidence type="ECO:0000256" key="2">
    <source>
        <dbReference type="ARBA" id="ARBA00022649"/>
    </source>
</evidence>
<dbReference type="GO" id="GO:0000166">
    <property type="term" value="F:nucleotide binding"/>
    <property type="evidence" value="ECO:0007669"/>
    <property type="project" value="UniProtKB-KW"/>
</dbReference>
<gene>
    <name evidence="6" type="ORF">OZSIB_1706</name>
</gene>
<dbReference type="InterPro" id="IPR051813">
    <property type="entry name" value="HepT_RNase_toxin"/>
</dbReference>
<dbReference type="PANTHER" id="PTHR34139">
    <property type="entry name" value="UPF0331 PROTEIN MJ0127"/>
    <property type="match status" value="1"/>
</dbReference>
<accession>A0A367ZJI1</accession>
<dbReference type="InterPro" id="IPR008201">
    <property type="entry name" value="HepT-like"/>
</dbReference>
<evidence type="ECO:0000313" key="7">
    <source>
        <dbReference type="Proteomes" id="UP000252355"/>
    </source>
</evidence>
<keyword evidence="1" id="KW-0597">Phosphoprotein</keyword>
<name>A0A367ZJI1_9BACT</name>
<sequence length="113" mass="13027">MRPDDRIRLHHMLEAAEQARAFILNKRRDDLENDLQLVWALVKAMEIIGEAACQVGSETRAQFPQIPWEKITGMRHRLVHAYFDIDRDILWKTVQDGLPPLITVLKGARGETA</sequence>
<evidence type="ECO:0000313" key="6">
    <source>
        <dbReference type="EMBL" id="RCK78190.1"/>
    </source>
</evidence>
<keyword evidence="3" id="KW-0540">Nuclease</keyword>
<keyword evidence="2" id="KW-1277">Toxin-antitoxin system</keyword>
<organism evidence="6 7">
    <name type="scientific">Candidatus Ozemobacter sibiricus</name>
    <dbReference type="NCBI Taxonomy" id="2268124"/>
    <lineage>
        <taxon>Bacteria</taxon>
        <taxon>Candidatus Ozemobacteria</taxon>
        <taxon>Candidatus Ozemobacterales</taxon>
        <taxon>Candidatus Ozemobacteraceae</taxon>
        <taxon>Candidatus Ozemobacter</taxon>
    </lineage>
</organism>
<evidence type="ECO:0000256" key="1">
    <source>
        <dbReference type="ARBA" id="ARBA00022553"/>
    </source>
</evidence>
<evidence type="ECO:0000256" key="5">
    <source>
        <dbReference type="ARBA" id="ARBA00022801"/>
    </source>
</evidence>
<dbReference type="Proteomes" id="UP000252355">
    <property type="component" value="Unassembled WGS sequence"/>
</dbReference>
<comment type="caution">
    <text evidence="6">The sequence shown here is derived from an EMBL/GenBank/DDBJ whole genome shotgun (WGS) entry which is preliminary data.</text>
</comment>
<dbReference type="Pfam" id="PF01934">
    <property type="entry name" value="HepT-like"/>
    <property type="match status" value="1"/>
</dbReference>
<dbReference type="GO" id="GO:0004540">
    <property type="term" value="F:RNA nuclease activity"/>
    <property type="evidence" value="ECO:0007669"/>
    <property type="project" value="InterPro"/>
</dbReference>
<dbReference type="GO" id="GO:0016787">
    <property type="term" value="F:hydrolase activity"/>
    <property type="evidence" value="ECO:0007669"/>
    <property type="project" value="UniProtKB-KW"/>
</dbReference>
<proteinExistence type="predicted"/>
<protein>
    <submittedName>
        <fullName evidence="6">DUF86 domain-containing protein</fullName>
    </submittedName>
</protein>
<keyword evidence="5" id="KW-0378">Hydrolase</keyword>
<evidence type="ECO:0000256" key="4">
    <source>
        <dbReference type="ARBA" id="ARBA00022741"/>
    </source>
</evidence>
<dbReference type="PANTHER" id="PTHR34139:SF1">
    <property type="entry name" value="RNASE MJ1380-RELATED"/>
    <property type="match status" value="1"/>
</dbReference>